<protein>
    <submittedName>
        <fullName evidence="2">Uncharacterized protein</fullName>
    </submittedName>
</protein>
<reference key="1">
    <citation type="submission" date="2009-07" db="EMBL/GenBank/DDBJ databases">
        <authorList>
            <person name="Genoscope - CEA"/>
        </authorList>
    </citation>
    <scope>NUCLEOTIDE SEQUENCE</scope>
    <source>
        <strain>3As</strain>
    </source>
</reference>
<organism evidence="2 4">
    <name type="scientific">Thiomonas arsenitoxydans (strain DSM 22701 / CIP 110005 / 3As)</name>
    <dbReference type="NCBI Taxonomy" id="426114"/>
    <lineage>
        <taxon>Bacteria</taxon>
        <taxon>Pseudomonadati</taxon>
        <taxon>Pseudomonadota</taxon>
        <taxon>Betaproteobacteria</taxon>
        <taxon>Burkholderiales</taxon>
        <taxon>Thiomonas</taxon>
    </lineage>
</organism>
<name>D6CLC2_THIA3</name>
<dbReference type="EMBL" id="CTRI01000027">
    <property type="protein sequence ID" value="CQR35535.1"/>
    <property type="molecule type" value="Genomic_DNA"/>
</dbReference>
<dbReference type="EMBL" id="FP475956">
    <property type="protein sequence ID" value="CAZ89350.1"/>
    <property type="molecule type" value="Genomic_DNA"/>
</dbReference>
<evidence type="ECO:0000313" key="5">
    <source>
        <dbReference type="Proteomes" id="UP000078599"/>
    </source>
</evidence>
<dbReference type="AlphaFoldDB" id="D6CLC2"/>
<dbReference type="Proteomes" id="UP000002372">
    <property type="component" value="Chromosome"/>
</dbReference>
<dbReference type="OrthoDB" id="8910510at2"/>
<keyword evidence="5" id="KW-1185">Reference proteome</keyword>
<dbReference type="Proteomes" id="UP000078599">
    <property type="component" value="Unassembled WGS sequence"/>
</dbReference>
<evidence type="ECO:0000313" key="3">
    <source>
        <dbReference type="EMBL" id="CQR35535.1"/>
    </source>
</evidence>
<dbReference type="eggNOG" id="ENOG5032Y0M">
    <property type="taxonomic scope" value="Bacteria"/>
</dbReference>
<dbReference type="RefSeq" id="WP_013106635.1">
    <property type="nucleotide sequence ID" value="NC_014145.1"/>
</dbReference>
<reference evidence="2" key="3">
    <citation type="submission" date="2010-07" db="EMBL/GenBank/DDBJ databases">
        <authorList>
            <person name="Genoscope - CEA"/>
        </authorList>
    </citation>
    <scope>NUCLEOTIDE SEQUENCE</scope>
    <source>
        <strain evidence="2">3As</strain>
    </source>
</reference>
<sequence>MSKKRHAPSEAVSGRYSPIPHSLLDSAAFQACSPLAKALVFELMRQHTGNNNGHIRLSQSWLTGRGWCIASLYRSRDELLHYGLIVQTRHGGLRNGSHLYAMTWLAVTNFVGLDIGAHQYHPGAYLLPVKELFQPRVKKAKSADPVEPEKQNGHLPRRVGKPVSTLPRRLGDTPAKSAAQSRNGTFEAAPYSAAQTQVNKPFPALQFQRAALPGMRTAARLRPLNWRLT</sequence>
<evidence type="ECO:0000313" key="2">
    <source>
        <dbReference type="EMBL" id="CAZ89350.1"/>
    </source>
</evidence>
<dbReference type="HOGENOM" id="CLU_1209341_0_0_4"/>
<proteinExistence type="predicted"/>
<gene>
    <name evidence="2" type="ordered locus">THI_2737</name>
    <name evidence="3" type="ORF">THICB1_50187</name>
</gene>
<dbReference type="KEGG" id="thi:THI_2737"/>
<accession>D6CLC2</accession>
<feature type="compositionally biased region" description="Basic and acidic residues" evidence="1">
    <location>
        <begin position="141"/>
        <end position="152"/>
    </location>
</feature>
<evidence type="ECO:0000313" key="4">
    <source>
        <dbReference type="Proteomes" id="UP000002372"/>
    </source>
</evidence>
<reference evidence="4" key="2">
    <citation type="journal article" date="2010" name="PLoS Genet.">
        <title>Structure, function, and evolution of the Thiomonas spp. genome.</title>
        <authorList>
            <person name="Arsene-Ploetze F."/>
            <person name="Koechler S."/>
            <person name="Marchal M."/>
            <person name="Coppee J.Y."/>
            <person name="Chandler M."/>
            <person name="Bonnefoy V."/>
            <person name="Brochier-Armanet C."/>
            <person name="Barakat M."/>
            <person name="Barbe V."/>
            <person name="Battaglia-Brunet F."/>
            <person name="Bruneel O."/>
            <person name="Bryan C.G."/>
            <person name="Cleiss-Arnold J."/>
            <person name="Cruveiller S."/>
            <person name="Erhardt M."/>
            <person name="Heinrich-Salmeron A."/>
            <person name="Hommais F."/>
            <person name="Joulian C."/>
            <person name="Krin E."/>
            <person name="Lieutaud A."/>
            <person name="Lievremont D."/>
            <person name="Michel C."/>
            <person name="Muller D."/>
            <person name="Ortet P."/>
            <person name="Proux C."/>
            <person name="Siguier P."/>
            <person name="Roche D."/>
            <person name="Rouy Z."/>
            <person name="Salvignol G."/>
            <person name="Slyemi D."/>
            <person name="Talla E."/>
            <person name="Weiss S."/>
            <person name="Weissenbach J."/>
            <person name="Medigue C."/>
            <person name="Bertin P.N."/>
        </authorList>
    </citation>
    <scope>NUCLEOTIDE SEQUENCE [LARGE SCALE GENOMIC DNA]</scope>
    <source>
        <strain evidence="4">DSM 22701 / CIP 110005 / 3As</strain>
    </source>
</reference>
<evidence type="ECO:0000256" key="1">
    <source>
        <dbReference type="SAM" id="MobiDB-lite"/>
    </source>
</evidence>
<feature type="region of interest" description="Disordered" evidence="1">
    <location>
        <begin position="140"/>
        <end position="182"/>
    </location>
</feature>
<reference evidence="3 5" key="4">
    <citation type="submission" date="2015-03" db="EMBL/GenBank/DDBJ databases">
        <authorList>
            <person name="Regsiter A."/>
            <person name="william w."/>
        </authorList>
    </citation>
    <scope>NUCLEOTIDE SEQUENCE [LARGE SCALE GENOMIC DNA]</scope>
    <source>
        <strain evidence="3 5">CB1</strain>
    </source>
</reference>